<keyword evidence="2" id="KW-0472">Membrane</keyword>
<reference evidence="3 4" key="1">
    <citation type="submission" date="2017-04" db="EMBL/GenBank/DDBJ databases">
        <authorList>
            <person name="Afonso C.L."/>
            <person name="Miller P.J."/>
            <person name="Scott M.A."/>
            <person name="Spackman E."/>
            <person name="Goraichik I."/>
            <person name="Dimitrov K.M."/>
            <person name="Suarez D.L."/>
            <person name="Swayne D.E."/>
        </authorList>
    </citation>
    <scope>NUCLEOTIDE SEQUENCE [LARGE SCALE GENOMIC DNA]</scope>
    <source>
        <strain evidence="3 4">DSM 3385</strain>
    </source>
</reference>
<dbReference type="RefSeq" id="WP_084071154.1">
    <property type="nucleotide sequence ID" value="NZ_FWXY01000022.1"/>
</dbReference>
<evidence type="ECO:0000313" key="3">
    <source>
        <dbReference type="EMBL" id="SMD02546.1"/>
    </source>
</evidence>
<dbReference type="Proteomes" id="UP000192418">
    <property type="component" value="Unassembled WGS sequence"/>
</dbReference>
<evidence type="ECO:0000256" key="1">
    <source>
        <dbReference type="ARBA" id="ARBA00010894"/>
    </source>
</evidence>
<organism evidence="3 4">
    <name type="scientific">Desulfocicer vacuolatum DSM 3385</name>
    <dbReference type="NCBI Taxonomy" id="1121400"/>
    <lineage>
        <taxon>Bacteria</taxon>
        <taxon>Pseudomonadati</taxon>
        <taxon>Thermodesulfobacteriota</taxon>
        <taxon>Desulfobacteria</taxon>
        <taxon>Desulfobacterales</taxon>
        <taxon>Desulfobacteraceae</taxon>
        <taxon>Desulfocicer</taxon>
    </lineage>
</organism>
<comment type="similarity">
    <text evidence="1">Belongs to the YggT family.</text>
</comment>
<dbReference type="AlphaFoldDB" id="A0A1W2DZQ8"/>
<dbReference type="EMBL" id="FWXY01000022">
    <property type="protein sequence ID" value="SMD02546.1"/>
    <property type="molecule type" value="Genomic_DNA"/>
</dbReference>
<name>A0A1W2DZQ8_9BACT</name>
<feature type="transmembrane region" description="Helical" evidence="2">
    <location>
        <begin position="71"/>
        <end position="91"/>
    </location>
</feature>
<protein>
    <submittedName>
        <fullName evidence="3">YggT family protein</fullName>
    </submittedName>
</protein>
<dbReference type="GO" id="GO:0016020">
    <property type="term" value="C:membrane"/>
    <property type="evidence" value="ECO:0007669"/>
    <property type="project" value="InterPro"/>
</dbReference>
<dbReference type="PANTHER" id="PTHR33219:SF14">
    <property type="entry name" value="PROTEIN COFACTOR ASSEMBLY OF COMPLEX C SUBUNIT B CCB3, CHLOROPLASTIC-RELATED"/>
    <property type="match status" value="1"/>
</dbReference>
<dbReference type="PANTHER" id="PTHR33219">
    <property type="entry name" value="YLMG HOMOLOG PROTEIN 2, CHLOROPLASTIC"/>
    <property type="match status" value="1"/>
</dbReference>
<dbReference type="InterPro" id="IPR003425">
    <property type="entry name" value="CCB3/YggT"/>
</dbReference>
<keyword evidence="2" id="KW-0812">Transmembrane</keyword>
<sequence>MFILGNFFEAVAVVLDYALSIFMWIIIARAVLSWVNPDPYNNIVRFINNITDPVLYQIRRNLPVNFGGLDISPIIAMLGIIFIQTFVVGSLHRLAMTLS</sequence>
<feature type="transmembrane region" description="Helical" evidence="2">
    <location>
        <begin position="7"/>
        <end position="32"/>
    </location>
</feature>
<keyword evidence="4" id="KW-1185">Reference proteome</keyword>
<keyword evidence="2" id="KW-1133">Transmembrane helix</keyword>
<accession>A0A1W2DZQ8</accession>
<proteinExistence type="inferred from homology"/>
<evidence type="ECO:0000256" key="2">
    <source>
        <dbReference type="SAM" id="Phobius"/>
    </source>
</evidence>
<dbReference type="STRING" id="1121400.SAMN02746065_12241"/>
<dbReference type="Pfam" id="PF02325">
    <property type="entry name" value="CCB3_YggT"/>
    <property type="match status" value="1"/>
</dbReference>
<evidence type="ECO:0000313" key="4">
    <source>
        <dbReference type="Proteomes" id="UP000192418"/>
    </source>
</evidence>
<gene>
    <name evidence="3" type="ORF">SAMN02746065_12241</name>
</gene>
<dbReference type="OrthoDB" id="47652at2"/>